<dbReference type="WBParaSite" id="GPUH_0001604701-mRNA-1">
    <property type="protein sequence ID" value="GPUH_0001604701-mRNA-1"/>
    <property type="gene ID" value="GPUH_0001604701"/>
</dbReference>
<reference evidence="3" key="1">
    <citation type="submission" date="2016-06" db="UniProtKB">
        <authorList>
            <consortium name="WormBaseParasite"/>
        </authorList>
    </citation>
    <scope>IDENTIFICATION</scope>
</reference>
<dbReference type="OrthoDB" id="5795718at2759"/>
<gene>
    <name evidence="1" type="ORF">GPUH_LOCUS16026</name>
</gene>
<dbReference type="Proteomes" id="UP000271098">
    <property type="component" value="Unassembled WGS sequence"/>
</dbReference>
<reference evidence="1 2" key="2">
    <citation type="submission" date="2018-11" db="EMBL/GenBank/DDBJ databases">
        <authorList>
            <consortium name="Pathogen Informatics"/>
        </authorList>
    </citation>
    <scope>NUCLEOTIDE SEQUENCE [LARGE SCALE GENOMIC DNA]</scope>
</reference>
<dbReference type="EMBL" id="UYRT01083202">
    <property type="protein sequence ID" value="VDN27107.1"/>
    <property type="molecule type" value="Genomic_DNA"/>
</dbReference>
<accession>A0A183E4Y4</accession>
<evidence type="ECO:0000313" key="2">
    <source>
        <dbReference type="Proteomes" id="UP000271098"/>
    </source>
</evidence>
<organism evidence="3">
    <name type="scientific">Gongylonema pulchrum</name>
    <dbReference type="NCBI Taxonomy" id="637853"/>
    <lineage>
        <taxon>Eukaryota</taxon>
        <taxon>Metazoa</taxon>
        <taxon>Ecdysozoa</taxon>
        <taxon>Nematoda</taxon>
        <taxon>Chromadorea</taxon>
        <taxon>Rhabditida</taxon>
        <taxon>Spirurina</taxon>
        <taxon>Spiruromorpha</taxon>
        <taxon>Spiruroidea</taxon>
        <taxon>Gongylonematidae</taxon>
        <taxon>Gongylonema</taxon>
    </lineage>
</organism>
<evidence type="ECO:0000313" key="3">
    <source>
        <dbReference type="WBParaSite" id="GPUH_0001604701-mRNA-1"/>
    </source>
</evidence>
<keyword evidence="2" id="KW-1185">Reference proteome</keyword>
<sequence length="180" mass="20156">MEMTIRNGTFGEDSVAQYLPELFKLSAAVIIVVGTHWFESDPDFLLLLASLSSARLALAFHGEVAAEEAVVIGRLHCHFVRCGEEAEFLKEQHAEKLSNVMHNSACYTCEYVLKFPDVKKELAIAMYEFLCIYINFGGLETLSSDFTNNLGAALLSVCGIFQKIHLSFVRTNFRSFQSIM</sequence>
<evidence type="ECO:0000313" key="1">
    <source>
        <dbReference type="EMBL" id="VDN27107.1"/>
    </source>
</evidence>
<protein>
    <submittedName>
        <fullName evidence="3">WASH-7_N domain-containing protein</fullName>
    </submittedName>
</protein>
<dbReference type="AlphaFoldDB" id="A0A183E4Y4"/>
<name>A0A183E4Y4_9BILA</name>
<proteinExistence type="predicted"/>